<evidence type="ECO:0000313" key="11">
    <source>
        <dbReference type="Proteomes" id="UP001375370"/>
    </source>
</evidence>
<evidence type="ECO:0000256" key="5">
    <source>
        <dbReference type="ARBA" id="ARBA00023136"/>
    </source>
</evidence>
<dbReference type="PANTHER" id="PTHR30572">
    <property type="entry name" value="MEMBRANE COMPONENT OF TRANSPORTER-RELATED"/>
    <property type="match status" value="1"/>
</dbReference>
<dbReference type="Proteomes" id="UP001375370">
    <property type="component" value="Chromosome"/>
</dbReference>
<dbReference type="InterPro" id="IPR003838">
    <property type="entry name" value="ABC3_permease_C"/>
</dbReference>
<organism evidence="10 11">
    <name type="scientific">Candidatus Dehalogenimonas loeffleri</name>
    <dbReference type="NCBI Taxonomy" id="3127115"/>
    <lineage>
        <taxon>Bacteria</taxon>
        <taxon>Bacillati</taxon>
        <taxon>Chloroflexota</taxon>
        <taxon>Dehalococcoidia</taxon>
        <taxon>Dehalococcoidales</taxon>
        <taxon>Dehalococcoidaceae</taxon>
        <taxon>Dehalogenimonas</taxon>
    </lineage>
</organism>
<dbReference type="Pfam" id="PF02687">
    <property type="entry name" value="FtsX"/>
    <property type="match status" value="1"/>
</dbReference>
<comment type="similarity">
    <text evidence="6">Belongs to the ABC-4 integral membrane protein family.</text>
</comment>
<feature type="domain" description="MacB-like periplasmic core" evidence="9">
    <location>
        <begin position="21"/>
        <end position="266"/>
    </location>
</feature>
<dbReference type="EMBL" id="CP146612">
    <property type="protein sequence ID" value="WWX25495.1"/>
    <property type="molecule type" value="Genomic_DNA"/>
</dbReference>
<name>A0ABZ2J3L2_9CHLR</name>
<dbReference type="InterPro" id="IPR050250">
    <property type="entry name" value="Macrolide_Exporter_MacB"/>
</dbReference>
<dbReference type="PANTHER" id="PTHR30572:SF4">
    <property type="entry name" value="ABC TRANSPORTER PERMEASE YTRF"/>
    <property type="match status" value="1"/>
</dbReference>
<feature type="transmembrane region" description="Helical" evidence="7">
    <location>
        <begin position="337"/>
        <end position="365"/>
    </location>
</feature>
<evidence type="ECO:0000256" key="2">
    <source>
        <dbReference type="ARBA" id="ARBA00022475"/>
    </source>
</evidence>
<gene>
    <name evidence="10" type="ORF">V8247_00565</name>
</gene>
<feature type="transmembrane region" description="Helical" evidence="7">
    <location>
        <begin position="21"/>
        <end position="42"/>
    </location>
</feature>
<proteinExistence type="inferred from homology"/>
<keyword evidence="2" id="KW-1003">Cell membrane</keyword>
<keyword evidence="4 7" id="KW-1133">Transmembrane helix</keyword>
<evidence type="ECO:0000256" key="1">
    <source>
        <dbReference type="ARBA" id="ARBA00004651"/>
    </source>
</evidence>
<dbReference type="InterPro" id="IPR025857">
    <property type="entry name" value="MacB_PCD"/>
</dbReference>
<evidence type="ECO:0000256" key="3">
    <source>
        <dbReference type="ARBA" id="ARBA00022692"/>
    </source>
</evidence>
<feature type="transmembrane region" description="Helical" evidence="7">
    <location>
        <begin position="290"/>
        <end position="316"/>
    </location>
</feature>
<evidence type="ECO:0000313" key="10">
    <source>
        <dbReference type="EMBL" id="WWX25495.1"/>
    </source>
</evidence>
<feature type="transmembrane region" description="Helical" evidence="7">
    <location>
        <begin position="385"/>
        <end position="407"/>
    </location>
</feature>
<accession>A0ABZ2J3L2</accession>
<evidence type="ECO:0000256" key="6">
    <source>
        <dbReference type="ARBA" id="ARBA00038076"/>
    </source>
</evidence>
<keyword evidence="11" id="KW-1185">Reference proteome</keyword>
<evidence type="ECO:0000256" key="7">
    <source>
        <dbReference type="SAM" id="Phobius"/>
    </source>
</evidence>
<evidence type="ECO:0000259" key="9">
    <source>
        <dbReference type="Pfam" id="PF12704"/>
    </source>
</evidence>
<feature type="domain" description="ABC3 transporter permease C-terminal" evidence="8">
    <location>
        <begin position="294"/>
        <end position="417"/>
    </location>
</feature>
<keyword evidence="5 7" id="KW-0472">Membrane</keyword>
<reference evidence="10 11" key="1">
    <citation type="submission" date="2024-03" db="EMBL/GenBank/DDBJ databases">
        <title>A Dehalogenimonas Isolated from Estuarine Sediments Dihaloeliminates Chlorinated Alkanes.</title>
        <authorList>
            <person name="Yang Y."/>
            <person name="Wang H."/>
        </authorList>
    </citation>
    <scope>NUCLEOTIDE SEQUENCE [LARGE SCALE GENOMIC DNA]</scope>
    <source>
        <strain evidence="10 11">W</strain>
    </source>
</reference>
<evidence type="ECO:0000256" key="4">
    <source>
        <dbReference type="ARBA" id="ARBA00022989"/>
    </source>
</evidence>
<dbReference type="RefSeq" id="WP_338737702.1">
    <property type="nucleotide sequence ID" value="NZ_CP146612.1"/>
</dbReference>
<keyword evidence="3 7" id="KW-0812">Transmembrane</keyword>
<protein>
    <submittedName>
        <fullName evidence="10">ABC transporter permease</fullName>
    </submittedName>
</protein>
<evidence type="ECO:0000259" key="8">
    <source>
        <dbReference type="Pfam" id="PF02687"/>
    </source>
</evidence>
<comment type="subcellular location">
    <subcellularLocation>
        <location evidence="1">Cell membrane</location>
        <topology evidence="1">Multi-pass membrane protein</topology>
    </subcellularLocation>
</comment>
<dbReference type="Pfam" id="PF12704">
    <property type="entry name" value="MacB_PCD"/>
    <property type="match status" value="1"/>
</dbReference>
<sequence>MKINELLSMAFSNLWRRKLRTSLTVLAVVIGATLISLVVSLGSGLQSFVVGQFGLNFPDTAIIVSSGQELSGFGGGGPQEIKTTETIVVNPFTPDDVTALKAIPGVERVDYLVNVSARYIQPETSGKIYTVSVSGVAGYEAAIRPLFQGDTFKDGDTGVALIAYNYLEAFGWPDDGSAVGRTITINVGTQNAYTLESRDYTFTVAGVIDKQVSSAEVLIPQADAIEMARYYQGNPQRYSEAQPGFFLQLKADTAEQVPAIAQAVKDMGFSATTPEDILAQINSVFGVIQVGLSAFGVIALIVAAIGIINTLLMAIHERTREIGVMKAVGATRGNIRWLFTTEGATLGFLGGAIGGGLALLAGQALNFIGARTFLSDFPGFELTAFPVWLIPGVILLTTAVSLLAGLYPAGRAARLDPVEALRYE</sequence>